<dbReference type="Gene3D" id="3.40.930.10">
    <property type="entry name" value="Mannitol-specific EII, Chain A"/>
    <property type="match status" value="1"/>
</dbReference>
<sequence length="153" mass="17480">MISDMLKPENIHITERVSNWKEAIHLSLEPLIKGGFVTDNYEKAILESTAEYGPYYVLAEDFALIHGRPTDGVIKKQLAITLLREPIQFSEDSFQVRVLIALAASDSNSHIDTMKVLSNIFMDESKVSEMVHAKKPQQIYDMLIQMENEIREN</sequence>
<organism evidence="12 13">
    <name type="scientific">Faecalicatena orotica</name>
    <dbReference type="NCBI Taxonomy" id="1544"/>
    <lineage>
        <taxon>Bacteria</taxon>
        <taxon>Bacillati</taxon>
        <taxon>Bacillota</taxon>
        <taxon>Clostridia</taxon>
        <taxon>Lachnospirales</taxon>
        <taxon>Lachnospiraceae</taxon>
        <taxon>Faecalicatena</taxon>
    </lineage>
</organism>
<keyword evidence="3" id="KW-0963">Cytoplasm</keyword>
<comment type="caution">
    <text evidence="12">The sequence shown here is derived from an EMBL/GenBank/DDBJ whole genome shotgun (WGS) entry which is preliminary data.</text>
</comment>
<evidence type="ECO:0000256" key="2">
    <source>
        <dbReference type="ARBA" id="ARBA00022448"/>
    </source>
</evidence>
<proteinExistence type="predicted"/>
<gene>
    <name evidence="12" type="ORF">A8806_104195</name>
</gene>
<evidence type="ECO:0000256" key="6">
    <source>
        <dbReference type="ARBA" id="ARBA00022683"/>
    </source>
</evidence>
<evidence type="ECO:0000313" key="12">
    <source>
        <dbReference type="EMBL" id="PWJ30325.1"/>
    </source>
</evidence>
<dbReference type="Pfam" id="PF00359">
    <property type="entry name" value="PTS_EIIA_2"/>
    <property type="match status" value="1"/>
</dbReference>
<dbReference type="GO" id="GO:0005737">
    <property type="term" value="C:cytoplasm"/>
    <property type="evidence" value="ECO:0007669"/>
    <property type="project" value="UniProtKB-SubCell"/>
</dbReference>
<keyword evidence="2" id="KW-0813">Transport</keyword>
<dbReference type="GO" id="GO:0016301">
    <property type="term" value="F:kinase activity"/>
    <property type="evidence" value="ECO:0007669"/>
    <property type="project" value="UniProtKB-KW"/>
</dbReference>
<evidence type="ECO:0000259" key="11">
    <source>
        <dbReference type="PROSITE" id="PS51094"/>
    </source>
</evidence>
<dbReference type="SUPFAM" id="SSF55804">
    <property type="entry name" value="Phoshotransferase/anion transport protein"/>
    <property type="match status" value="1"/>
</dbReference>
<dbReference type="OrthoDB" id="369398at2"/>
<feature type="domain" description="PTS EIIA type-2" evidence="11">
    <location>
        <begin position="4"/>
        <end position="146"/>
    </location>
</feature>
<evidence type="ECO:0000256" key="3">
    <source>
        <dbReference type="ARBA" id="ARBA00022490"/>
    </source>
</evidence>
<dbReference type="RefSeq" id="WP_109730756.1">
    <property type="nucleotide sequence ID" value="NZ_BAAACK010000019.1"/>
</dbReference>
<evidence type="ECO:0000256" key="1">
    <source>
        <dbReference type="ARBA" id="ARBA00004496"/>
    </source>
</evidence>
<evidence type="ECO:0000256" key="8">
    <source>
        <dbReference type="ARBA" id="ARBA00037387"/>
    </source>
</evidence>
<name>A0A2Y9C9W6_9FIRM</name>
<dbReference type="InterPro" id="IPR002178">
    <property type="entry name" value="PTS_EIIA_type-2_dom"/>
</dbReference>
<dbReference type="PANTHER" id="PTHR36203:SF1">
    <property type="entry name" value="ASCORBATE-SPECIFIC PTS SYSTEM EIIA COMPONENT"/>
    <property type="match status" value="1"/>
</dbReference>
<dbReference type="EMBL" id="QGDL01000004">
    <property type="protein sequence ID" value="PWJ30325.1"/>
    <property type="molecule type" value="Genomic_DNA"/>
</dbReference>
<dbReference type="Proteomes" id="UP000245845">
    <property type="component" value="Unassembled WGS sequence"/>
</dbReference>
<dbReference type="PANTHER" id="PTHR36203">
    <property type="entry name" value="ASCORBATE-SPECIFIC PTS SYSTEM EIIA COMPONENT"/>
    <property type="match status" value="1"/>
</dbReference>
<evidence type="ECO:0000256" key="5">
    <source>
        <dbReference type="ARBA" id="ARBA00022679"/>
    </source>
</evidence>
<protein>
    <recommendedName>
        <fullName evidence="9">Ascorbate-specific PTS system EIIA component</fullName>
    </recommendedName>
    <alternativeName>
        <fullName evidence="10">Ascorbate-specific phosphotransferase enzyme IIA component</fullName>
    </alternativeName>
</protein>
<dbReference type="GO" id="GO:0009401">
    <property type="term" value="P:phosphoenolpyruvate-dependent sugar phosphotransferase system"/>
    <property type="evidence" value="ECO:0007669"/>
    <property type="project" value="UniProtKB-KW"/>
</dbReference>
<accession>A0A2Y9C9W6</accession>
<keyword evidence="5" id="KW-0808">Transferase</keyword>
<keyword evidence="4" id="KW-0597">Phosphoprotein</keyword>
<keyword evidence="6" id="KW-0598">Phosphotransferase system</keyword>
<dbReference type="AlphaFoldDB" id="A0A2Y9C9W6"/>
<dbReference type="PROSITE" id="PS51094">
    <property type="entry name" value="PTS_EIIA_TYPE_2"/>
    <property type="match status" value="1"/>
</dbReference>
<evidence type="ECO:0000313" key="13">
    <source>
        <dbReference type="Proteomes" id="UP000245845"/>
    </source>
</evidence>
<evidence type="ECO:0000256" key="4">
    <source>
        <dbReference type="ARBA" id="ARBA00022553"/>
    </source>
</evidence>
<dbReference type="InterPro" id="IPR016152">
    <property type="entry name" value="PTrfase/Anion_transptr"/>
</dbReference>
<keyword evidence="13" id="KW-1185">Reference proteome</keyword>
<dbReference type="InterPro" id="IPR051351">
    <property type="entry name" value="Ascorbate-PTS_EIIA_comp"/>
</dbReference>
<keyword evidence="7" id="KW-0418">Kinase</keyword>
<reference evidence="12 13" key="1">
    <citation type="submission" date="2018-05" db="EMBL/GenBank/DDBJ databases">
        <title>The Hungate 1000. A catalogue of reference genomes from the rumen microbiome.</title>
        <authorList>
            <person name="Kelly W."/>
        </authorList>
    </citation>
    <scope>NUCLEOTIDE SEQUENCE [LARGE SCALE GENOMIC DNA]</scope>
    <source>
        <strain evidence="12 13">NLAE-zl-C242</strain>
    </source>
</reference>
<comment type="subcellular location">
    <subcellularLocation>
        <location evidence="1">Cytoplasm</location>
    </subcellularLocation>
</comment>
<evidence type="ECO:0000256" key="10">
    <source>
        <dbReference type="ARBA" id="ARBA00042072"/>
    </source>
</evidence>
<evidence type="ECO:0000256" key="9">
    <source>
        <dbReference type="ARBA" id="ARBA00041175"/>
    </source>
</evidence>
<comment type="function">
    <text evidence="8">The phosphoenolpyruvate-dependent sugar phosphotransferase system (sugar PTS), a major carbohydrate active transport system, catalyzes the phosphorylation of incoming sugar substrates concomitantly with their translocation across the cell membrane. The enzyme II UlaABC PTS system is involved in ascorbate transport.</text>
</comment>
<evidence type="ECO:0000256" key="7">
    <source>
        <dbReference type="ARBA" id="ARBA00022777"/>
    </source>
</evidence>